<dbReference type="EMBL" id="CM042009">
    <property type="protein sequence ID" value="KAI3792142.1"/>
    <property type="molecule type" value="Genomic_DNA"/>
</dbReference>
<evidence type="ECO:0000313" key="2">
    <source>
        <dbReference type="Proteomes" id="UP001055811"/>
    </source>
</evidence>
<accession>A0ACB9H8U8</accession>
<protein>
    <submittedName>
        <fullName evidence="1">Uncharacterized protein</fullName>
    </submittedName>
</protein>
<reference evidence="2" key="1">
    <citation type="journal article" date="2022" name="Mol. Ecol. Resour.">
        <title>The genomes of chicory, endive, great burdock and yacon provide insights into Asteraceae palaeo-polyploidization history and plant inulin production.</title>
        <authorList>
            <person name="Fan W."/>
            <person name="Wang S."/>
            <person name="Wang H."/>
            <person name="Wang A."/>
            <person name="Jiang F."/>
            <person name="Liu H."/>
            <person name="Zhao H."/>
            <person name="Xu D."/>
            <person name="Zhang Y."/>
        </authorList>
    </citation>
    <scope>NUCLEOTIDE SEQUENCE [LARGE SCALE GENOMIC DNA]</scope>
    <source>
        <strain evidence="2">cv. Punajuju</strain>
    </source>
</reference>
<dbReference type="Proteomes" id="UP001055811">
    <property type="component" value="Linkage Group LG01"/>
</dbReference>
<gene>
    <name evidence="1" type="ORF">L2E82_06012</name>
</gene>
<name>A0ACB9H8U8_CICIN</name>
<evidence type="ECO:0000313" key="1">
    <source>
        <dbReference type="EMBL" id="KAI3792142.1"/>
    </source>
</evidence>
<keyword evidence="2" id="KW-1185">Reference proteome</keyword>
<comment type="caution">
    <text evidence="1">The sequence shown here is derived from an EMBL/GenBank/DDBJ whole genome shotgun (WGS) entry which is preliminary data.</text>
</comment>
<reference evidence="1 2" key="2">
    <citation type="journal article" date="2022" name="Mol. Ecol. Resour.">
        <title>The genomes of chicory, endive, great burdock and yacon provide insights into Asteraceae paleo-polyploidization history and plant inulin production.</title>
        <authorList>
            <person name="Fan W."/>
            <person name="Wang S."/>
            <person name="Wang H."/>
            <person name="Wang A."/>
            <person name="Jiang F."/>
            <person name="Liu H."/>
            <person name="Zhao H."/>
            <person name="Xu D."/>
            <person name="Zhang Y."/>
        </authorList>
    </citation>
    <scope>NUCLEOTIDE SEQUENCE [LARGE SCALE GENOMIC DNA]</scope>
    <source>
        <strain evidence="2">cv. Punajuju</strain>
        <tissue evidence="1">Leaves</tissue>
    </source>
</reference>
<sequence>MGSEEKKAAVHEEIKKVNQLPAHNTYATHRIWVLNKSLQLLSVQRRFETSCRNFNSEFLDDIRISRTKFSFIAILNGLKFPFSLTIVETVIGGHDTRCTIDDLRGGDSKYNAEMLTGVLSGEKGSIVDAFAFNAAAAFLVSGFVDSLGEGVVVARETLESGKAIKTLDSWIDIFNKSIVSELS</sequence>
<organism evidence="1 2">
    <name type="scientific">Cichorium intybus</name>
    <name type="common">Chicory</name>
    <dbReference type="NCBI Taxonomy" id="13427"/>
    <lineage>
        <taxon>Eukaryota</taxon>
        <taxon>Viridiplantae</taxon>
        <taxon>Streptophyta</taxon>
        <taxon>Embryophyta</taxon>
        <taxon>Tracheophyta</taxon>
        <taxon>Spermatophyta</taxon>
        <taxon>Magnoliopsida</taxon>
        <taxon>eudicotyledons</taxon>
        <taxon>Gunneridae</taxon>
        <taxon>Pentapetalae</taxon>
        <taxon>asterids</taxon>
        <taxon>campanulids</taxon>
        <taxon>Asterales</taxon>
        <taxon>Asteraceae</taxon>
        <taxon>Cichorioideae</taxon>
        <taxon>Cichorieae</taxon>
        <taxon>Cichoriinae</taxon>
        <taxon>Cichorium</taxon>
    </lineage>
</organism>
<proteinExistence type="predicted"/>